<gene>
    <name evidence="1" type="ORF">ACFPRH_17770</name>
</gene>
<proteinExistence type="predicted"/>
<dbReference type="RefSeq" id="WP_344479550.1">
    <property type="nucleotide sequence ID" value="NZ_BAAASB010000012.1"/>
</dbReference>
<protein>
    <submittedName>
        <fullName evidence="1">Uncharacterized protein</fullName>
    </submittedName>
</protein>
<sequence length="262" mass="29235">MHVLEDPSELSARAREFLRRTGRRERPARFEPPVEFWRVHGRGGGLVPAPMDLIIRCEGFERRYGGLRYRVRQSTAVDGERYETVREWAYDHFGMETRAWPDPRGKGWYFEWAGERVSKPCRDLLHTDGGVGTDVDGGSPYLPLAPSVAALIESHALMDAVAAWRPWPVSGPLAASAVGLLDGLAEVPEASWPSSRWRMSDTVAVRDSDTWERRNPRRLIRLWSLGAAGDDRVRAALEAAKAIAAAGRPFGPPQVAGARRRS</sequence>
<accession>A0ABW0APF2</accession>
<reference evidence="2" key="1">
    <citation type="journal article" date="2019" name="Int. J. Syst. Evol. Microbiol.">
        <title>The Global Catalogue of Microorganisms (GCM) 10K type strain sequencing project: providing services to taxonomists for standard genome sequencing and annotation.</title>
        <authorList>
            <consortium name="The Broad Institute Genomics Platform"/>
            <consortium name="The Broad Institute Genome Sequencing Center for Infectious Disease"/>
            <person name="Wu L."/>
            <person name="Ma J."/>
        </authorList>
    </citation>
    <scope>NUCLEOTIDE SEQUENCE [LARGE SCALE GENOMIC DNA]</scope>
    <source>
        <strain evidence="2">PCU 266</strain>
    </source>
</reference>
<evidence type="ECO:0000313" key="2">
    <source>
        <dbReference type="Proteomes" id="UP001596160"/>
    </source>
</evidence>
<dbReference type="Proteomes" id="UP001596160">
    <property type="component" value="Unassembled WGS sequence"/>
</dbReference>
<comment type="caution">
    <text evidence="1">The sequence shown here is derived from an EMBL/GenBank/DDBJ whole genome shotgun (WGS) entry which is preliminary data.</text>
</comment>
<keyword evidence="2" id="KW-1185">Reference proteome</keyword>
<evidence type="ECO:0000313" key="1">
    <source>
        <dbReference type="EMBL" id="MFC5153584.1"/>
    </source>
</evidence>
<organism evidence="1 2">
    <name type="scientific">Streptomyces amakusaensis</name>
    <dbReference type="NCBI Taxonomy" id="67271"/>
    <lineage>
        <taxon>Bacteria</taxon>
        <taxon>Bacillati</taxon>
        <taxon>Actinomycetota</taxon>
        <taxon>Actinomycetes</taxon>
        <taxon>Kitasatosporales</taxon>
        <taxon>Streptomycetaceae</taxon>
        <taxon>Streptomyces</taxon>
    </lineage>
</organism>
<name>A0ABW0APF2_9ACTN</name>
<dbReference type="EMBL" id="JBHSKP010000010">
    <property type="protein sequence ID" value="MFC5153584.1"/>
    <property type="molecule type" value="Genomic_DNA"/>
</dbReference>